<dbReference type="AlphaFoldDB" id="A0A8I6RPD7"/>
<organism evidence="3 4">
    <name type="scientific">Cimex lectularius</name>
    <name type="common">Bed bug</name>
    <name type="synonym">Acanthia lectularia</name>
    <dbReference type="NCBI Taxonomy" id="79782"/>
    <lineage>
        <taxon>Eukaryota</taxon>
        <taxon>Metazoa</taxon>
        <taxon>Ecdysozoa</taxon>
        <taxon>Arthropoda</taxon>
        <taxon>Hexapoda</taxon>
        <taxon>Insecta</taxon>
        <taxon>Pterygota</taxon>
        <taxon>Neoptera</taxon>
        <taxon>Paraneoptera</taxon>
        <taxon>Hemiptera</taxon>
        <taxon>Heteroptera</taxon>
        <taxon>Panheteroptera</taxon>
        <taxon>Cimicomorpha</taxon>
        <taxon>Cimicidae</taxon>
        <taxon>Cimex</taxon>
    </lineage>
</organism>
<reference evidence="3" key="1">
    <citation type="submission" date="2022-01" db="UniProtKB">
        <authorList>
            <consortium name="EnsemblMetazoa"/>
        </authorList>
    </citation>
    <scope>IDENTIFICATION</scope>
</reference>
<accession>A0A8I6RPD7</accession>
<keyword evidence="4" id="KW-1185">Reference proteome</keyword>
<feature type="region of interest" description="Disordered" evidence="2">
    <location>
        <begin position="530"/>
        <end position="551"/>
    </location>
</feature>
<name>A0A8I6RPD7_CIMLE</name>
<evidence type="ECO:0000313" key="3">
    <source>
        <dbReference type="EnsemblMetazoa" id="XP_014249093.1"/>
    </source>
</evidence>
<dbReference type="RefSeq" id="XP_014249093.1">
    <property type="nucleotide sequence ID" value="XM_014393607.2"/>
</dbReference>
<dbReference type="EnsemblMetazoa" id="XM_014393607.2">
    <property type="protein sequence ID" value="XP_014249093.1"/>
    <property type="gene ID" value="LOC106666417"/>
</dbReference>
<feature type="coiled-coil region" evidence="1">
    <location>
        <begin position="123"/>
        <end position="161"/>
    </location>
</feature>
<dbReference type="OrthoDB" id="6158299at2759"/>
<feature type="compositionally biased region" description="Basic and acidic residues" evidence="2">
    <location>
        <begin position="295"/>
        <end position="310"/>
    </location>
</feature>
<feature type="compositionally biased region" description="Basic and acidic residues" evidence="2">
    <location>
        <begin position="530"/>
        <end position="545"/>
    </location>
</feature>
<sequence>MCSRWGKESDGFFGSAFRYSPSGPFRASVCSILAHYEREFPTMKTANLQLPPHAQVDTKKQMEGELKATRRELESTKKALKVQTARCRHLVAAFTKKLAEKDAEMRAFREQREKQLSSLLRALLVLEARLRREQKSIKVLLAEKDNIINNQKLEIERLKEGKEEPRKEIKEETKVEEEEDVFREYAKPDLISSLGISDLSKEPDSLSSESTRSCLGDESDYTVMQAKGVLNVHDLSAFSPVSKFSGSFSPISKSVPDISTGIPEGEESDKYQDNPVLQCVNQILLKDQEDFLEERSLRQDEKDPRRHAVWMDEEDSPLDEDMQEEDTNQSKKSASFSELDKDRIRINPPLPPKPKIQNKKVEFSDKPFHKISQDQLGIPLSILEPIDHGDKDLYVISNSALDDEIVKQLRGRTLDVTGLHIKPHKERNHHSDIPTGLLHPNHKPKKNANIDYNNMFTPPRSSSGVLKVSIQESPTRTAFGFKSPPKVGMPNMIKVASPVATLLTSQGAKEEIKPTVSQMVRRFEDLGIKKEEEEQKKTEKEKEEGSPGVSYDNFLEATGLSQKSIMTPSRLMTNHRNVTKPKDVKLRNKVRTTGVIERCIPPQVVGPTIKYWTEPFL</sequence>
<proteinExistence type="predicted"/>
<dbReference type="OMA" id="DEINNCE"/>
<evidence type="ECO:0000256" key="1">
    <source>
        <dbReference type="SAM" id="Coils"/>
    </source>
</evidence>
<evidence type="ECO:0000256" key="2">
    <source>
        <dbReference type="SAM" id="MobiDB-lite"/>
    </source>
</evidence>
<dbReference type="KEGG" id="clec:106666417"/>
<protein>
    <submittedName>
        <fullName evidence="3">Uncharacterized protein</fullName>
    </submittedName>
</protein>
<dbReference type="GeneID" id="106666417"/>
<dbReference type="Proteomes" id="UP000494040">
    <property type="component" value="Unassembled WGS sequence"/>
</dbReference>
<feature type="region of interest" description="Disordered" evidence="2">
    <location>
        <begin position="295"/>
        <end position="357"/>
    </location>
</feature>
<evidence type="ECO:0000313" key="4">
    <source>
        <dbReference type="Proteomes" id="UP000494040"/>
    </source>
</evidence>
<feature type="coiled-coil region" evidence="1">
    <location>
        <begin position="59"/>
        <end position="86"/>
    </location>
</feature>
<feature type="compositionally biased region" description="Acidic residues" evidence="2">
    <location>
        <begin position="311"/>
        <end position="327"/>
    </location>
</feature>
<keyword evidence="1" id="KW-0175">Coiled coil</keyword>